<proteinExistence type="inferred from homology"/>
<dbReference type="HAMAP" id="MF_00733">
    <property type="entry name" value="RocA"/>
    <property type="match status" value="1"/>
</dbReference>
<comment type="pathway">
    <text evidence="1 6">Amino-acid degradation; L-proline degradation into L-glutamate; L-glutamate from L-proline: step 2/2.</text>
</comment>
<evidence type="ECO:0000256" key="4">
    <source>
        <dbReference type="ARBA" id="ARBA00048142"/>
    </source>
</evidence>
<dbReference type="EMBL" id="AVBG01000005">
    <property type="protein sequence ID" value="KGP91607.1"/>
    <property type="molecule type" value="Genomic_DNA"/>
</dbReference>
<dbReference type="PANTHER" id="PTHR42862">
    <property type="entry name" value="DELTA-1-PYRROLINE-5-CARBOXYLATE DEHYDROGENASE 1, ISOFORM A-RELATED"/>
    <property type="match status" value="1"/>
</dbReference>
<dbReference type="InterPro" id="IPR016163">
    <property type="entry name" value="Ald_DH_C"/>
</dbReference>
<keyword evidence="10" id="KW-1185">Reference proteome</keyword>
<feature type="active site" evidence="6">
    <location>
        <position position="320"/>
    </location>
</feature>
<keyword evidence="3 6" id="KW-0520">NAD</keyword>
<evidence type="ECO:0000256" key="3">
    <source>
        <dbReference type="ARBA" id="ARBA00023027"/>
    </source>
</evidence>
<dbReference type="FunFam" id="3.40.309.10:FF:000005">
    <property type="entry name" value="1-pyrroline-5-carboxylate dehydrogenase 1"/>
    <property type="match status" value="1"/>
</dbReference>
<dbReference type="AlphaFoldDB" id="A0A0A2UTG8"/>
<dbReference type="UniPathway" id="UPA00261">
    <property type="reaction ID" value="UER00374"/>
</dbReference>
<dbReference type="GO" id="GO:0003842">
    <property type="term" value="F:L-glutamate gamma-semialdehyde dehydrogenase activity"/>
    <property type="evidence" value="ECO:0007669"/>
    <property type="project" value="UniProtKB-UniRule"/>
</dbReference>
<dbReference type="SUPFAM" id="SSF53720">
    <property type="entry name" value="ALDH-like"/>
    <property type="match status" value="1"/>
</dbReference>
<dbReference type="NCBIfam" id="NF002852">
    <property type="entry name" value="PRK03137.1"/>
    <property type="match status" value="1"/>
</dbReference>
<name>A0A0A2UTG8_9BACI</name>
<evidence type="ECO:0000256" key="1">
    <source>
        <dbReference type="ARBA" id="ARBA00004786"/>
    </source>
</evidence>
<dbReference type="InterPro" id="IPR047597">
    <property type="entry name" value="RocA_bacillales"/>
</dbReference>
<dbReference type="Gene3D" id="3.40.309.10">
    <property type="entry name" value="Aldehyde Dehydrogenase, Chain A, domain 2"/>
    <property type="match status" value="1"/>
</dbReference>
<comment type="catalytic activity">
    <reaction evidence="4 6">
        <text>L-glutamate 5-semialdehyde + NAD(+) + H2O = L-glutamate + NADH + 2 H(+)</text>
        <dbReference type="Rhea" id="RHEA:30235"/>
        <dbReference type="ChEBI" id="CHEBI:15377"/>
        <dbReference type="ChEBI" id="CHEBI:15378"/>
        <dbReference type="ChEBI" id="CHEBI:29985"/>
        <dbReference type="ChEBI" id="CHEBI:57540"/>
        <dbReference type="ChEBI" id="CHEBI:57945"/>
        <dbReference type="ChEBI" id="CHEBI:58066"/>
        <dbReference type="EC" id="1.2.1.88"/>
    </reaction>
</comment>
<accession>A0A0A2UTG8</accession>
<evidence type="ECO:0000256" key="2">
    <source>
        <dbReference type="ARBA" id="ARBA00023002"/>
    </source>
</evidence>
<sequence length="515" mass="56481">MVQPYKHEPFTDFTVKENKKAFEDALQQVKGQLGQDHHLLVDGERILTDNHIVSTNPANTEQVVGRVSKATQELAEKAMQAASNSFESWRKWSAEARAGLLLRASAIMRRRKHELSAYLVYEVGKPWKEADADTAEAIDFLEYYARQMLEIDKGKHVESRPGERNRYVYQPIGVTVVIPPWNLALAIMAGTTVAPLVAGNTVVMKPASNSPVIAAKFVEILEEAGLPKGVLNFVPGSGGEVGDYLIEHPKTALISFTGSRDVGLRIMEKASVRQNGQNHLKQVIAEMGGKDTVVVDKEANIDTAVEAIIVSAFGFSGQKCSSGSRAVVHQDVYDEVLERVVARTKELSVGNAAESNVYMGPVVDQSAYDKIMSYMEVGKEEGRLMIGGKGDDSKGYFIEPTIFADLAPNSRMQQEEIFGPVVCFTKAKDFDEAIEIANNTEYGLTGAVISDNRQHLEIAARDFHVGNLYFNRNCTGAIVGYQPFGGFKMSGTDSKAGGPDYIALHMQAKTISEMY</sequence>
<dbReference type="PANTHER" id="PTHR42862:SF1">
    <property type="entry name" value="DELTA-1-PYRROLINE-5-CARBOXYLATE DEHYDROGENASE 2, ISOFORM A-RELATED"/>
    <property type="match status" value="1"/>
</dbReference>
<protein>
    <recommendedName>
        <fullName evidence="6">1-pyrroline-5-carboxylate dehydrogenase</fullName>
        <shortName evidence="6">P5C dehydrogenase</shortName>
        <ecNumber evidence="6">1.2.1.88</ecNumber>
    </recommendedName>
    <alternativeName>
        <fullName evidence="6">L-glutamate gamma-semialdehyde dehydrogenase</fullName>
    </alternativeName>
</protein>
<dbReference type="GO" id="GO:0006537">
    <property type="term" value="P:glutamate biosynthetic process"/>
    <property type="evidence" value="ECO:0007669"/>
    <property type="project" value="UniProtKB-UniRule"/>
</dbReference>
<organism evidence="9 10">
    <name type="scientific">Pontibacillus chungwhensis BH030062</name>
    <dbReference type="NCBI Taxonomy" id="1385513"/>
    <lineage>
        <taxon>Bacteria</taxon>
        <taxon>Bacillati</taxon>
        <taxon>Bacillota</taxon>
        <taxon>Bacilli</taxon>
        <taxon>Bacillales</taxon>
        <taxon>Bacillaceae</taxon>
        <taxon>Pontibacillus</taxon>
    </lineage>
</organism>
<evidence type="ECO:0000256" key="7">
    <source>
        <dbReference type="PROSITE-ProRule" id="PRU10007"/>
    </source>
</evidence>
<dbReference type="GO" id="GO:0004657">
    <property type="term" value="F:proline dehydrogenase activity"/>
    <property type="evidence" value="ECO:0007669"/>
    <property type="project" value="UniProtKB-ARBA"/>
</dbReference>
<feature type="domain" description="Aldehyde dehydrogenase" evidence="8">
    <location>
        <begin position="50"/>
        <end position="511"/>
    </location>
</feature>
<comment type="caution">
    <text evidence="9">The sequence shown here is derived from an EMBL/GenBank/DDBJ whole genome shotgun (WGS) entry which is preliminary data.</text>
</comment>
<dbReference type="EC" id="1.2.1.88" evidence="6"/>
<dbReference type="InterPro" id="IPR016162">
    <property type="entry name" value="Ald_DH_N"/>
</dbReference>
<dbReference type="InterPro" id="IPR050485">
    <property type="entry name" value="Proline_metab_enzyme"/>
</dbReference>
<dbReference type="InterPro" id="IPR029510">
    <property type="entry name" value="Ald_DH_CS_GLU"/>
</dbReference>
<dbReference type="CDD" id="cd07124">
    <property type="entry name" value="ALDH_PutA-P5CDH-RocA"/>
    <property type="match status" value="1"/>
</dbReference>
<dbReference type="GO" id="GO:0009898">
    <property type="term" value="C:cytoplasmic side of plasma membrane"/>
    <property type="evidence" value="ECO:0007669"/>
    <property type="project" value="TreeGrafter"/>
</dbReference>
<keyword evidence="2 6" id="KW-0560">Oxidoreductase</keyword>
<evidence type="ECO:0000313" key="9">
    <source>
        <dbReference type="EMBL" id="KGP91607.1"/>
    </source>
</evidence>
<dbReference type="OrthoDB" id="9762913at2"/>
<evidence type="ECO:0000256" key="6">
    <source>
        <dbReference type="HAMAP-Rule" id="MF_00733"/>
    </source>
</evidence>
<comment type="similarity">
    <text evidence="5 6">Belongs to the aldehyde dehydrogenase family. RocA subfamily.</text>
</comment>
<feature type="active site" evidence="6 7">
    <location>
        <position position="286"/>
    </location>
</feature>
<dbReference type="STRING" id="1385513.N780_18400"/>
<dbReference type="InterPro" id="IPR005932">
    <property type="entry name" value="RocA"/>
</dbReference>
<dbReference type="PROSITE" id="PS00687">
    <property type="entry name" value="ALDEHYDE_DEHYDR_GLU"/>
    <property type="match status" value="1"/>
</dbReference>
<evidence type="ECO:0000259" key="8">
    <source>
        <dbReference type="Pfam" id="PF00171"/>
    </source>
</evidence>
<dbReference type="FunFam" id="3.40.605.10:FF:000045">
    <property type="entry name" value="1-pyrroline-5-carboxylate dehydrogenase 1"/>
    <property type="match status" value="1"/>
</dbReference>
<reference evidence="9 10" key="1">
    <citation type="submission" date="2013-08" db="EMBL/GenBank/DDBJ databases">
        <title>Genome of Pontibacillus chungwhensis.</title>
        <authorList>
            <person name="Wang Q."/>
            <person name="Wang G."/>
        </authorList>
    </citation>
    <scope>NUCLEOTIDE SEQUENCE [LARGE SCALE GENOMIC DNA]</scope>
    <source>
        <strain evidence="9 10">BH030062</strain>
    </source>
</reference>
<dbReference type="GO" id="GO:0010133">
    <property type="term" value="P:L-proline catabolic process to L-glutamate"/>
    <property type="evidence" value="ECO:0007669"/>
    <property type="project" value="UniProtKB-UniPathway"/>
</dbReference>
<dbReference type="Proteomes" id="UP000030153">
    <property type="component" value="Unassembled WGS sequence"/>
</dbReference>
<dbReference type="NCBIfam" id="TIGR01237">
    <property type="entry name" value="D1pyr5carbox2"/>
    <property type="match status" value="1"/>
</dbReference>
<dbReference type="InterPro" id="IPR015590">
    <property type="entry name" value="Aldehyde_DH_dom"/>
</dbReference>
<dbReference type="Gene3D" id="3.40.605.10">
    <property type="entry name" value="Aldehyde Dehydrogenase, Chain A, domain 1"/>
    <property type="match status" value="1"/>
</dbReference>
<dbReference type="RefSeq" id="WP_036782429.1">
    <property type="nucleotide sequence ID" value="NZ_AVBG01000005.1"/>
</dbReference>
<dbReference type="Pfam" id="PF00171">
    <property type="entry name" value="Aldedh"/>
    <property type="match status" value="1"/>
</dbReference>
<gene>
    <name evidence="6" type="primary">rocA</name>
    <name evidence="9" type="ORF">N780_18400</name>
</gene>
<evidence type="ECO:0000313" key="10">
    <source>
        <dbReference type="Proteomes" id="UP000030153"/>
    </source>
</evidence>
<dbReference type="eggNOG" id="COG1012">
    <property type="taxonomic scope" value="Bacteria"/>
</dbReference>
<dbReference type="InterPro" id="IPR016161">
    <property type="entry name" value="Ald_DH/histidinol_DH"/>
</dbReference>
<evidence type="ECO:0000256" key="5">
    <source>
        <dbReference type="ARBA" id="ARBA00061617"/>
    </source>
</evidence>